<gene>
    <name evidence="6" type="ORF">L228DRAFT_264695</name>
</gene>
<evidence type="ECO:0000256" key="3">
    <source>
        <dbReference type="ARBA" id="ARBA00024893"/>
    </source>
</evidence>
<feature type="compositionally biased region" description="Basic and acidic residues" evidence="4">
    <location>
        <begin position="89"/>
        <end position="104"/>
    </location>
</feature>
<dbReference type="InterPro" id="IPR011989">
    <property type="entry name" value="ARM-like"/>
</dbReference>
<name>A0A165JIA0_XYLHT</name>
<dbReference type="EMBL" id="KV407454">
    <property type="protein sequence ID" value="KZF26276.1"/>
    <property type="molecule type" value="Genomic_DNA"/>
</dbReference>
<proteinExistence type="predicted"/>
<keyword evidence="1" id="KW-0677">Repeat</keyword>
<feature type="compositionally biased region" description="Polar residues" evidence="4">
    <location>
        <begin position="35"/>
        <end position="45"/>
    </location>
</feature>
<evidence type="ECO:0000256" key="2">
    <source>
        <dbReference type="ARBA" id="ARBA00022884"/>
    </source>
</evidence>
<dbReference type="PROSITE" id="PS50303">
    <property type="entry name" value="PUM_HD"/>
    <property type="match status" value="1"/>
</dbReference>
<dbReference type="AlphaFoldDB" id="A0A165JIA0"/>
<dbReference type="Pfam" id="PF08144">
    <property type="entry name" value="CPL"/>
    <property type="match status" value="1"/>
</dbReference>
<keyword evidence="2" id="KW-0694">RNA-binding</keyword>
<dbReference type="InterPro" id="IPR016024">
    <property type="entry name" value="ARM-type_fold"/>
</dbReference>
<dbReference type="InParanoid" id="A0A165JIA0"/>
<evidence type="ECO:0000256" key="1">
    <source>
        <dbReference type="ARBA" id="ARBA00022737"/>
    </source>
</evidence>
<keyword evidence="7" id="KW-1185">Reference proteome</keyword>
<feature type="compositionally biased region" description="Basic and acidic residues" evidence="4">
    <location>
        <begin position="17"/>
        <end position="30"/>
    </location>
</feature>
<dbReference type="FunCoup" id="A0A165JIA0">
    <property type="interactions" value="920"/>
</dbReference>
<dbReference type="STRING" id="1328760.A0A165JIA0"/>
<dbReference type="SMART" id="SM00025">
    <property type="entry name" value="Pumilio"/>
    <property type="match status" value="5"/>
</dbReference>
<dbReference type="GeneID" id="28899741"/>
<dbReference type="Proteomes" id="UP000076632">
    <property type="component" value="Unassembled WGS sequence"/>
</dbReference>
<dbReference type="InterPro" id="IPR033133">
    <property type="entry name" value="PUM-HD"/>
</dbReference>
<dbReference type="PANTHER" id="PTHR13389:SF0">
    <property type="entry name" value="PUMILIO HOMOLOG 3"/>
    <property type="match status" value="1"/>
</dbReference>
<dbReference type="OrthoDB" id="497380at2759"/>
<evidence type="ECO:0000259" key="5">
    <source>
        <dbReference type="PROSITE" id="PS50303"/>
    </source>
</evidence>
<feature type="compositionally biased region" description="Acidic residues" evidence="4">
    <location>
        <begin position="46"/>
        <end position="58"/>
    </location>
</feature>
<protein>
    <submittedName>
        <fullName evidence="6">ARM repeat-containing protein</fullName>
    </submittedName>
</protein>
<dbReference type="Gene3D" id="1.25.10.10">
    <property type="entry name" value="Leucine-rich Repeat Variant"/>
    <property type="match status" value="1"/>
</dbReference>
<feature type="region of interest" description="Disordered" evidence="4">
    <location>
        <begin position="1"/>
        <end position="110"/>
    </location>
</feature>
<comment type="function">
    <text evidence="3">RNA-binding nucleolar protein required for pre-rRNA processing. Involved in production of 18S rRNA and assembly of small ribosomal subunit.</text>
</comment>
<dbReference type="PANTHER" id="PTHR13389">
    <property type="entry name" value="PUMILIO HOMOLOG 3"/>
    <property type="match status" value="1"/>
</dbReference>
<dbReference type="GO" id="GO:0005730">
    <property type="term" value="C:nucleolus"/>
    <property type="evidence" value="ECO:0007669"/>
    <property type="project" value="TreeGrafter"/>
</dbReference>
<dbReference type="InterPro" id="IPR040059">
    <property type="entry name" value="PUM3"/>
</dbReference>
<feature type="compositionally biased region" description="Basic and acidic residues" evidence="4">
    <location>
        <begin position="639"/>
        <end position="653"/>
    </location>
</feature>
<evidence type="ECO:0000313" key="6">
    <source>
        <dbReference type="EMBL" id="KZF26276.1"/>
    </source>
</evidence>
<dbReference type="OMA" id="YGPEFSI"/>
<dbReference type="GO" id="GO:0006417">
    <property type="term" value="P:regulation of translation"/>
    <property type="evidence" value="ECO:0007669"/>
    <property type="project" value="TreeGrafter"/>
</dbReference>
<evidence type="ECO:0000313" key="7">
    <source>
        <dbReference type="Proteomes" id="UP000076632"/>
    </source>
</evidence>
<sequence>MANLKRKGASEAARVSSEAKSKKVKVEKSTAKPSKIQSLESNSVSDDFEGLSDQESSSDDGSSTLSIEKESKNDEEGSKKGKPTGNSSRESHAKQKALAQERKSAKPNSDIIQRSKKLWERLRRKSHVPRDERKELVAELYDIITGRVKDFVLKHDSVRVIQTALKYATLEQRKMIARELKGEYCTLAEGRYAKFLVGKLLVHGDAEVRDIIVPEFYGHVRRLIKHPEASWILDDIYRGIATPRQKACLLREWYGPEYAIFKTNNEQQPTSDLSVILSHNPEKRAPVMQYMHELINLLAQKRMTGFTILHDAMLQYFLNTKPGSHEANEFLELLKGDEEGGLLKNLAFTKSGARVVCLALAYGSAKDRKQILKFYKDLIVDLAFDSFGHQILLAAYDVIDDTVLTSKSIFPELLGKDAAPETQADAVLACVVSLNARIPLLYLFADKAVWLLPPEDVAVLEEIDQIRASTSKKDSNLRRRELIRAISPTLLSVTQSHASTMLETSFGCQFVTELLLGCDGDKEAALDAVADQAVGNPGKEGHVAQSPAVGRMLKTLVQEGHFNSKTKEVVRVDPPLNFHNILYERIKDHILDWATGPSSFVVVGLVEADGFSEKDGLLKLLKKGKKALEAAASPPRSKVSAESKKGSSKDGKSAKNPPAQHSNKGAKILLEKLS</sequence>
<dbReference type="GO" id="GO:0003729">
    <property type="term" value="F:mRNA binding"/>
    <property type="evidence" value="ECO:0007669"/>
    <property type="project" value="TreeGrafter"/>
</dbReference>
<evidence type="ECO:0000256" key="4">
    <source>
        <dbReference type="SAM" id="MobiDB-lite"/>
    </source>
</evidence>
<feature type="domain" description="PUM-HD" evidence="5">
    <location>
        <begin position="121"/>
        <end position="510"/>
    </location>
</feature>
<dbReference type="InterPro" id="IPR001313">
    <property type="entry name" value="Pumilio_RNA-bd_rpt"/>
</dbReference>
<accession>A0A165JIA0</accession>
<reference evidence="6 7" key="1">
    <citation type="journal article" date="2016" name="Fungal Biol.">
        <title>The genome of Xylona heveae provides a window into fungal endophytism.</title>
        <authorList>
            <person name="Gazis R."/>
            <person name="Kuo A."/>
            <person name="Riley R."/>
            <person name="LaButti K."/>
            <person name="Lipzen A."/>
            <person name="Lin J."/>
            <person name="Amirebrahimi M."/>
            <person name="Hesse C.N."/>
            <person name="Spatafora J.W."/>
            <person name="Henrissat B."/>
            <person name="Hainaut M."/>
            <person name="Grigoriev I.V."/>
            <person name="Hibbett D.S."/>
        </authorList>
    </citation>
    <scope>NUCLEOTIDE SEQUENCE [LARGE SCALE GENOMIC DNA]</scope>
    <source>
        <strain evidence="6 7">TC161</strain>
    </source>
</reference>
<feature type="region of interest" description="Disordered" evidence="4">
    <location>
        <begin position="627"/>
        <end position="674"/>
    </location>
</feature>
<dbReference type="RefSeq" id="XP_018191831.1">
    <property type="nucleotide sequence ID" value="XM_018334604.1"/>
</dbReference>
<feature type="compositionally biased region" description="Basic and acidic residues" evidence="4">
    <location>
        <begin position="67"/>
        <end position="79"/>
    </location>
</feature>
<dbReference type="InterPro" id="IPR012959">
    <property type="entry name" value="CPL_dom"/>
</dbReference>
<organism evidence="6 7">
    <name type="scientific">Xylona heveae (strain CBS 132557 / TC161)</name>
    <dbReference type="NCBI Taxonomy" id="1328760"/>
    <lineage>
        <taxon>Eukaryota</taxon>
        <taxon>Fungi</taxon>
        <taxon>Dikarya</taxon>
        <taxon>Ascomycota</taxon>
        <taxon>Pezizomycotina</taxon>
        <taxon>Xylonomycetes</taxon>
        <taxon>Xylonales</taxon>
        <taxon>Xylonaceae</taxon>
        <taxon>Xylona</taxon>
    </lineage>
</organism>
<dbReference type="SUPFAM" id="SSF48371">
    <property type="entry name" value="ARM repeat"/>
    <property type="match status" value="1"/>
</dbReference>